<protein>
    <submittedName>
        <fullName evidence="1">Uncharacterized protein</fullName>
    </submittedName>
</protein>
<reference evidence="1 2" key="1">
    <citation type="journal article" date="2021" name="Microorganisms">
        <title>Genome Evolution of Filamentous Cyanobacterium Nostoc Species: From Facultative Symbiosis to Free Living.</title>
        <authorList>
            <person name="Huo D."/>
            <person name="Li H."/>
            <person name="Cai F."/>
            <person name="Guo X."/>
            <person name="Qiao Z."/>
            <person name="Wang W."/>
            <person name="Yu G."/>
            <person name="Li R."/>
        </authorList>
    </citation>
    <scope>NUCLEOTIDE SEQUENCE [LARGE SCALE GENOMIC DNA]</scope>
    <source>
        <strain evidence="1 2">CHAB 5714</strain>
    </source>
</reference>
<evidence type="ECO:0000313" key="2">
    <source>
        <dbReference type="Proteomes" id="UP001199525"/>
    </source>
</evidence>
<dbReference type="EMBL" id="JAIVFQ010000032">
    <property type="protein sequence ID" value="MCC5601536.1"/>
    <property type="molecule type" value="Genomic_DNA"/>
</dbReference>
<sequence length="54" mass="6398">MRKQYAFLLIEYEVLRKQYAFLLIEYEFKLNITMPAVVTERSRSAGVAIAIREN</sequence>
<gene>
    <name evidence="1" type="ORF">LC586_20585</name>
</gene>
<comment type="caution">
    <text evidence="1">The sequence shown here is derived from an EMBL/GenBank/DDBJ whole genome shotgun (WGS) entry which is preliminary data.</text>
</comment>
<keyword evidence="2" id="KW-1185">Reference proteome</keyword>
<name>A0ABS8IBW5_9NOSO</name>
<organism evidence="1 2">
    <name type="scientific">Nostoc favosum CHAB5714</name>
    <dbReference type="NCBI Taxonomy" id="2780399"/>
    <lineage>
        <taxon>Bacteria</taxon>
        <taxon>Bacillati</taxon>
        <taxon>Cyanobacteriota</taxon>
        <taxon>Cyanophyceae</taxon>
        <taxon>Nostocales</taxon>
        <taxon>Nostocaceae</taxon>
        <taxon>Nostoc</taxon>
        <taxon>Nostoc favosum</taxon>
    </lineage>
</organism>
<dbReference type="Proteomes" id="UP001199525">
    <property type="component" value="Unassembled WGS sequence"/>
</dbReference>
<evidence type="ECO:0000313" key="1">
    <source>
        <dbReference type="EMBL" id="MCC5601536.1"/>
    </source>
</evidence>
<proteinExistence type="predicted"/>
<accession>A0ABS8IBW5</accession>